<keyword evidence="5 6" id="KW-0539">Nucleus</keyword>
<keyword evidence="9" id="KW-1185">Reference proteome</keyword>
<feature type="compositionally biased region" description="Basic and acidic residues" evidence="7">
    <location>
        <begin position="31"/>
        <end position="42"/>
    </location>
</feature>
<organism evidence="8 9">
    <name type="scientific">Babesia divergens</name>
    <dbReference type="NCBI Taxonomy" id="32595"/>
    <lineage>
        <taxon>Eukaryota</taxon>
        <taxon>Sar</taxon>
        <taxon>Alveolata</taxon>
        <taxon>Apicomplexa</taxon>
        <taxon>Aconoidasida</taxon>
        <taxon>Piroplasmida</taxon>
        <taxon>Babesiidae</taxon>
        <taxon>Babesia</taxon>
    </lineage>
</organism>
<sequence>MTELTLGELKALRERESSSAALSNDAQNDDAPQRGKVKEPSHNKNHAVSSQTVIKKRGSKAPVMLPNNVTCNPYTIIKLGKKGPDARLVPRDPRFSDFSGTLNDDMFRKSYAFLDEMRQDEAQEIKAALRLHERAGPNSMRAATALENLRHMGISSIDDAKRALDKYKIQNQQLQSDESLRQFKKQLIEEEKEKIAHTGKTPFYYSQKKVKKIYRDREQVKVKAVLESAAINSAAAAKIHKKAARQNKRQLKRQPQLGVK</sequence>
<accession>A0AAD9LE45</accession>
<dbReference type="GO" id="GO:0030686">
    <property type="term" value="C:90S preribosome"/>
    <property type="evidence" value="ECO:0007669"/>
    <property type="project" value="TreeGrafter"/>
</dbReference>
<evidence type="ECO:0000256" key="5">
    <source>
        <dbReference type="ARBA" id="ARBA00023242"/>
    </source>
</evidence>
<protein>
    <recommendedName>
        <fullName evidence="6">rRNA biogenesis protein RRP36</fullName>
    </recommendedName>
</protein>
<evidence type="ECO:0000256" key="2">
    <source>
        <dbReference type="ARBA" id="ARBA00009418"/>
    </source>
</evidence>
<name>A0AAD9LE45_BABDI</name>
<feature type="region of interest" description="Disordered" evidence="7">
    <location>
        <begin position="13"/>
        <end position="57"/>
    </location>
</feature>
<keyword evidence="4 6" id="KW-0698">rRNA processing</keyword>
<comment type="function">
    <text evidence="6">Component of the 90S pre-ribosome involved in the maturation of rRNAs. Required for early cleavages of the pre-RNAs in the 40S ribosomal subunit maturation pathway.</text>
</comment>
<dbReference type="PANTHER" id="PTHR21738">
    <property type="entry name" value="RIBOSOMAL RNA PROCESSING PROTEIN 36 HOMOLOG"/>
    <property type="match status" value="1"/>
</dbReference>
<dbReference type="EMBL" id="JAHBMH010000073">
    <property type="protein sequence ID" value="KAK1932961.1"/>
    <property type="molecule type" value="Genomic_DNA"/>
</dbReference>
<dbReference type="PANTHER" id="PTHR21738:SF0">
    <property type="entry name" value="RIBOSOMAL RNA PROCESSING PROTEIN 36 HOMOLOG"/>
    <property type="match status" value="1"/>
</dbReference>
<feature type="region of interest" description="Disordered" evidence="7">
    <location>
        <begin position="240"/>
        <end position="260"/>
    </location>
</feature>
<evidence type="ECO:0000256" key="4">
    <source>
        <dbReference type="ARBA" id="ARBA00022552"/>
    </source>
</evidence>
<comment type="caution">
    <text evidence="8">The sequence shown here is derived from an EMBL/GenBank/DDBJ whole genome shotgun (WGS) entry which is preliminary data.</text>
</comment>
<keyword evidence="3 6" id="KW-0690">Ribosome biogenesis</keyword>
<dbReference type="Pfam" id="PF06102">
    <property type="entry name" value="RRP36"/>
    <property type="match status" value="1"/>
</dbReference>
<evidence type="ECO:0000256" key="6">
    <source>
        <dbReference type="RuleBase" id="RU368027"/>
    </source>
</evidence>
<comment type="similarity">
    <text evidence="2 6">Belongs to the RRP36 family.</text>
</comment>
<evidence type="ECO:0000313" key="9">
    <source>
        <dbReference type="Proteomes" id="UP001195914"/>
    </source>
</evidence>
<evidence type="ECO:0000256" key="1">
    <source>
        <dbReference type="ARBA" id="ARBA00004604"/>
    </source>
</evidence>
<proteinExistence type="inferred from homology"/>
<dbReference type="Proteomes" id="UP001195914">
    <property type="component" value="Unassembled WGS sequence"/>
</dbReference>
<reference evidence="8" key="2">
    <citation type="submission" date="2021-05" db="EMBL/GenBank/DDBJ databases">
        <authorList>
            <person name="Pain A."/>
        </authorList>
    </citation>
    <scope>NUCLEOTIDE SEQUENCE</scope>
    <source>
        <strain evidence="8">1802A</strain>
    </source>
</reference>
<comment type="subunit">
    <text evidence="6">Associates with 90S and pre-40S pre-ribosomal particles.</text>
</comment>
<dbReference type="InterPro" id="IPR009292">
    <property type="entry name" value="RRP36"/>
</dbReference>
<evidence type="ECO:0000313" key="8">
    <source>
        <dbReference type="EMBL" id="KAK1932961.1"/>
    </source>
</evidence>
<comment type="subcellular location">
    <subcellularLocation>
        <location evidence="1 6">Nucleus</location>
        <location evidence="1 6">Nucleolus</location>
    </subcellularLocation>
</comment>
<gene>
    <name evidence="8" type="ORF">X943_001595</name>
</gene>
<dbReference type="GO" id="GO:0000462">
    <property type="term" value="P:maturation of SSU-rRNA from tricistronic rRNA transcript (SSU-rRNA, 5.8S rRNA, LSU-rRNA)"/>
    <property type="evidence" value="ECO:0007669"/>
    <property type="project" value="TreeGrafter"/>
</dbReference>
<dbReference type="AlphaFoldDB" id="A0AAD9LE45"/>
<keyword evidence="6" id="KW-0687">Ribonucleoprotein</keyword>
<reference evidence="8" key="1">
    <citation type="journal article" date="2014" name="Nucleic Acids Res.">
        <title>The evolutionary dynamics of variant antigen genes in Babesia reveal a history of genomic innovation underlying host-parasite interaction.</title>
        <authorList>
            <person name="Jackson A.P."/>
            <person name="Otto T.D."/>
            <person name="Darby A."/>
            <person name="Ramaprasad A."/>
            <person name="Xia D."/>
            <person name="Echaide I.E."/>
            <person name="Farber M."/>
            <person name="Gahlot S."/>
            <person name="Gamble J."/>
            <person name="Gupta D."/>
            <person name="Gupta Y."/>
            <person name="Jackson L."/>
            <person name="Malandrin L."/>
            <person name="Malas T.B."/>
            <person name="Moussa E."/>
            <person name="Nair M."/>
            <person name="Reid A.J."/>
            <person name="Sanders M."/>
            <person name="Sharma J."/>
            <person name="Tracey A."/>
            <person name="Quail M.A."/>
            <person name="Weir W."/>
            <person name="Wastling J.M."/>
            <person name="Hall N."/>
            <person name="Willadsen P."/>
            <person name="Lingelbach K."/>
            <person name="Shiels B."/>
            <person name="Tait A."/>
            <person name="Berriman M."/>
            <person name="Allred D.R."/>
            <person name="Pain A."/>
        </authorList>
    </citation>
    <scope>NUCLEOTIDE SEQUENCE</scope>
    <source>
        <strain evidence="8">1802A</strain>
    </source>
</reference>
<dbReference type="GO" id="GO:0005730">
    <property type="term" value="C:nucleolus"/>
    <property type="evidence" value="ECO:0007669"/>
    <property type="project" value="UniProtKB-SubCell"/>
</dbReference>
<evidence type="ECO:0000256" key="7">
    <source>
        <dbReference type="SAM" id="MobiDB-lite"/>
    </source>
</evidence>
<feature type="compositionally biased region" description="Basic residues" evidence="7">
    <location>
        <begin position="240"/>
        <end position="252"/>
    </location>
</feature>
<evidence type="ECO:0000256" key="3">
    <source>
        <dbReference type="ARBA" id="ARBA00022517"/>
    </source>
</evidence>